<dbReference type="GO" id="GO:0000723">
    <property type="term" value="P:telomere maintenance"/>
    <property type="evidence" value="ECO:0007669"/>
    <property type="project" value="InterPro"/>
</dbReference>
<dbReference type="GO" id="GO:0006310">
    <property type="term" value="P:DNA recombination"/>
    <property type="evidence" value="ECO:0007669"/>
    <property type="project" value="UniProtKB-KW"/>
</dbReference>
<dbReference type="AlphaFoldDB" id="A0AAF5DM37"/>
<dbReference type="GO" id="GO:0005524">
    <property type="term" value="F:ATP binding"/>
    <property type="evidence" value="ECO:0007669"/>
    <property type="project" value="UniProtKB-KW"/>
</dbReference>
<comment type="catalytic activity">
    <reaction evidence="1">
        <text>ATP + H2O = ADP + phosphate + H(+)</text>
        <dbReference type="Rhea" id="RHEA:13065"/>
        <dbReference type="ChEBI" id="CHEBI:15377"/>
        <dbReference type="ChEBI" id="CHEBI:15378"/>
        <dbReference type="ChEBI" id="CHEBI:30616"/>
        <dbReference type="ChEBI" id="CHEBI:43474"/>
        <dbReference type="ChEBI" id="CHEBI:456216"/>
        <dbReference type="EC" id="5.6.2.3"/>
    </reaction>
</comment>
<dbReference type="Pfam" id="PF21530">
    <property type="entry name" value="Pif1_2B_dom"/>
    <property type="match status" value="1"/>
</dbReference>
<dbReference type="Gene3D" id="3.40.50.300">
    <property type="entry name" value="P-loop containing nucleotide triphosphate hydrolases"/>
    <property type="match status" value="1"/>
</dbReference>
<reference evidence="5" key="1">
    <citation type="submission" date="2024-02" db="UniProtKB">
        <authorList>
            <consortium name="WormBaseParasite"/>
        </authorList>
    </citation>
    <scope>IDENTIFICATION</scope>
</reference>
<keyword evidence="1" id="KW-0378">Hydrolase</keyword>
<dbReference type="PANTHER" id="PTHR10492">
    <property type="match status" value="1"/>
</dbReference>
<accession>A0AAF5DM37</accession>
<keyword evidence="1" id="KW-0227">DNA damage</keyword>
<name>A0AAF5DM37_STRER</name>
<dbReference type="InterPro" id="IPR049163">
    <property type="entry name" value="Pif1-like_2B_dom"/>
</dbReference>
<dbReference type="InterPro" id="IPR010285">
    <property type="entry name" value="DNA_helicase_pif1-like_DEAD"/>
</dbReference>
<evidence type="ECO:0000259" key="3">
    <source>
        <dbReference type="Pfam" id="PF21530"/>
    </source>
</evidence>
<keyword evidence="1" id="KW-0347">Helicase</keyword>
<evidence type="ECO:0000313" key="4">
    <source>
        <dbReference type="Proteomes" id="UP000035681"/>
    </source>
</evidence>
<keyword evidence="1" id="KW-0547">Nucleotide-binding</keyword>
<dbReference type="EC" id="5.6.2.3" evidence="1"/>
<organism evidence="4 5">
    <name type="scientific">Strongyloides stercoralis</name>
    <name type="common">Threadworm</name>
    <dbReference type="NCBI Taxonomy" id="6248"/>
    <lineage>
        <taxon>Eukaryota</taxon>
        <taxon>Metazoa</taxon>
        <taxon>Ecdysozoa</taxon>
        <taxon>Nematoda</taxon>
        <taxon>Chromadorea</taxon>
        <taxon>Rhabditida</taxon>
        <taxon>Tylenchina</taxon>
        <taxon>Panagrolaimomorpha</taxon>
        <taxon>Strongyloidoidea</taxon>
        <taxon>Strongyloididae</taxon>
        <taxon>Strongyloides</taxon>
    </lineage>
</organism>
<dbReference type="Pfam" id="PF05970">
    <property type="entry name" value="PIF1"/>
    <property type="match status" value="1"/>
</dbReference>
<comment type="cofactor">
    <cofactor evidence="1">
        <name>Mg(2+)</name>
        <dbReference type="ChEBI" id="CHEBI:18420"/>
    </cofactor>
</comment>
<keyword evidence="1" id="KW-0233">DNA recombination</keyword>
<keyword evidence="1" id="KW-0067">ATP-binding</keyword>
<feature type="domain" description="DNA helicase Pif1-like 2B" evidence="3">
    <location>
        <begin position="281"/>
        <end position="327"/>
    </location>
</feature>
<feature type="domain" description="DNA helicase Pif1-like DEAD-box helicase" evidence="2">
    <location>
        <begin position="16"/>
        <end position="203"/>
    </location>
</feature>
<dbReference type="GO" id="GO:0006281">
    <property type="term" value="P:DNA repair"/>
    <property type="evidence" value="ECO:0007669"/>
    <property type="project" value="UniProtKB-KW"/>
</dbReference>
<sequence length="439" mass="49669">MAYELEKGSETKKLCNIDQLNILDKLLNSILKNNEEKIFFIDGPGGTGKTFLYNCLIHYLMGNNKNVITVAWTGIASILLPNGTTSHRAFKLPLEIDNYSTWCVKSMKDKEYLYKTDVIIWDEASMILGRVVEMVDELLKDLCNSKKPFGGKFVIFGGDFRQVLPVVKYATPAKIINSTLKSTSIWPMCTKLKLTKNMRSTDMEHANWLLNVGYLCDSISLNQDLSDKIIIACHNDDVRALNEKVLNLIEGEAHTYLSIDVAKQRGVDQSDEDIQLEYQVEYLNSLSFNGFPVHKLKLKIGSTVMLLRNLSIKDGLCNGTRLQIVKLYKHLIAGKFITGNKKGEIAFIPRIKLDTGDTSANKLPFVLERRQFPITLAFAITINKSQEQSFNKVGIYVDKLLFSHGQLYVALSRCKKKEGIKIQSNSVIKNVVWKEILNL</sequence>
<dbReference type="Proteomes" id="UP000035681">
    <property type="component" value="Unplaced"/>
</dbReference>
<comment type="similarity">
    <text evidence="1">Belongs to the helicase family.</text>
</comment>
<evidence type="ECO:0000313" key="5">
    <source>
        <dbReference type="WBParaSite" id="TCONS_00015404.p1"/>
    </source>
</evidence>
<evidence type="ECO:0000256" key="1">
    <source>
        <dbReference type="RuleBase" id="RU363044"/>
    </source>
</evidence>
<proteinExistence type="inferred from homology"/>
<dbReference type="InterPro" id="IPR027417">
    <property type="entry name" value="P-loop_NTPase"/>
</dbReference>
<dbReference type="CDD" id="cd18809">
    <property type="entry name" value="SF1_C_RecD"/>
    <property type="match status" value="1"/>
</dbReference>
<keyword evidence="4" id="KW-1185">Reference proteome</keyword>
<dbReference type="PANTHER" id="PTHR10492:SF57">
    <property type="entry name" value="ATP-DEPENDENT DNA HELICASE"/>
    <property type="match status" value="1"/>
</dbReference>
<protein>
    <recommendedName>
        <fullName evidence="1">ATP-dependent DNA helicase</fullName>
        <ecNumber evidence="1">5.6.2.3</ecNumber>
    </recommendedName>
</protein>
<dbReference type="SUPFAM" id="SSF52540">
    <property type="entry name" value="P-loop containing nucleoside triphosphate hydrolases"/>
    <property type="match status" value="2"/>
</dbReference>
<keyword evidence="1" id="KW-0234">DNA repair</keyword>
<dbReference type="GO" id="GO:0043139">
    <property type="term" value="F:5'-3' DNA helicase activity"/>
    <property type="evidence" value="ECO:0007669"/>
    <property type="project" value="UniProtKB-EC"/>
</dbReference>
<dbReference type="GO" id="GO:0016787">
    <property type="term" value="F:hydrolase activity"/>
    <property type="evidence" value="ECO:0007669"/>
    <property type="project" value="UniProtKB-KW"/>
</dbReference>
<dbReference type="WBParaSite" id="TCONS_00015404.p1">
    <property type="protein sequence ID" value="TCONS_00015404.p1"/>
    <property type="gene ID" value="XLOC_009697"/>
</dbReference>
<evidence type="ECO:0000259" key="2">
    <source>
        <dbReference type="Pfam" id="PF05970"/>
    </source>
</evidence>